<dbReference type="AlphaFoldDB" id="A0A147B9J0"/>
<feature type="compositionally biased region" description="Basic and acidic residues" evidence="1">
    <location>
        <begin position="22"/>
        <end position="38"/>
    </location>
</feature>
<feature type="non-terminal residue" evidence="2">
    <location>
        <position position="1"/>
    </location>
</feature>
<sequence>ATLFSTQFLQVTHRQQQQSITERPRAALESPRWREDTGPRGGRTRTHTHRFFLRRGFGKKRSMIFSLMVHCGDPHVRFCRPALFSAPHLLERVLVPLGVVLVVAVVEAPLRVPLVLVAPVKLALTGQASPERWRPSPPTW</sequence>
<protein>
    <submittedName>
        <fullName evidence="2">Cg17838 cg17838 pb</fullName>
    </submittedName>
</protein>
<organism evidence="2">
    <name type="scientific">Alectorobius mimon</name>
    <dbReference type="NCBI Taxonomy" id="360319"/>
    <lineage>
        <taxon>Eukaryota</taxon>
        <taxon>Metazoa</taxon>
        <taxon>Ecdysozoa</taxon>
        <taxon>Arthropoda</taxon>
        <taxon>Chelicerata</taxon>
        <taxon>Arachnida</taxon>
        <taxon>Acari</taxon>
        <taxon>Parasitiformes</taxon>
        <taxon>Ixodida</taxon>
        <taxon>Ixodoidea</taxon>
        <taxon>Argasidae</taxon>
        <taxon>Ornithodorinae</taxon>
        <taxon>Alectorobius</taxon>
    </lineage>
</organism>
<dbReference type="EMBL" id="GEIB01000421">
    <property type="protein sequence ID" value="JAR87450.1"/>
    <property type="molecule type" value="Transcribed_RNA"/>
</dbReference>
<proteinExistence type="predicted"/>
<evidence type="ECO:0000313" key="2">
    <source>
        <dbReference type="EMBL" id="JAR87450.1"/>
    </source>
</evidence>
<evidence type="ECO:0000256" key="1">
    <source>
        <dbReference type="SAM" id="MobiDB-lite"/>
    </source>
</evidence>
<name>A0A147B9J0_9ACAR</name>
<reference evidence="2" key="1">
    <citation type="submission" date="2016-03" db="EMBL/GenBank/DDBJ databases">
        <title>Gut transcriptome analysis on engorged females of Ornithodoros mimon (Acari: Argasidae) and phylogenetic inferences of soft ticks.</title>
        <authorList>
            <person name="Landulfo G.A."/>
            <person name="Giovanni D."/>
            <person name="Carvalho E."/>
            <person name="Junqueira-de-Azevedo I."/>
            <person name="Patane J."/>
            <person name="Mendoca R."/>
            <person name="Barros-Battesti D."/>
        </authorList>
    </citation>
    <scope>NUCLEOTIDE SEQUENCE</scope>
    <source>
        <strain evidence="2">Females</strain>
        <tissue evidence="2">Gut</tissue>
    </source>
</reference>
<feature type="region of interest" description="Disordered" evidence="1">
    <location>
        <begin position="15"/>
        <end position="45"/>
    </location>
</feature>
<accession>A0A147B9J0</accession>
<feature type="non-terminal residue" evidence="2">
    <location>
        <position position="140"/>
    </location>
</feature>